<accession>A0A8J2FW75</accession>
<sequence length="91" mass="10280">MADRRNRYPDNVPGKFYVDNQCIDCDLCRETAPENFTRNDEGGHSYVYKQPTTPEEEAKCREALEGCPVEAIGDDGDLEPLEEQAVQEEPA</sequence>
<evidence type="ECO:0000313" key="1">
    <source>
        <dbReference type="EMBL" id="CAF0697754.1"/>
    </source>
</evidence>
<dbReference type="EMBL" id="CAJNOB010000016">
    <property type="protein sequence ID" value="CAF0697754.1"/>
    <property type="molecule type" value="Genomic_DNA"/>
</dbReference>
<dbReference type="PANTHER" id="PTHR42773">
    <property type="entry name" value="METALLO-BETA-LACTAMASE-RELATED"/>
    <property type="match status" value="1"/>
</dbReference>
<dbReference type="Pfam" id="PF13370">
    <property type="entry name" value="Fer4_13"/>
    <property type="match status" value="1"/>
</dbReference>
<comment type="caution">
    <text evidence="1">The sequence shown here is derived from an EMBL/GenBank/DDBJ whole genome shotgun (WGS) entry which is preliminary data.</text>
</comment>
<dbReference type="RefSeq" id="WP_174583219.1">
    <property type="nucleotide sequence ID" value="NZ_CAJNOB010000016.1"/>
</dbReference>
<dbReference type="PANTHER" id="PTHR42773:SF1">
    <property type="entry name" value="METALLO-BETA-LACTAMASE FAMILY PROTEIN"/>
    <property type="match status" value="1"/>
</dbReference>
<reference evidence="1" key="1">
    <citation type="submission" date="2021-02" db="EMBL/GenBank/DDBJ databases">
        <authorList>
            <person name="Cremers G."/>
            <person name="Picone N."/>
        </authorList>
    </citation>
    <scope>NUCLEOTIDE SEQUENCE</scope>
    <source>
        <strain evidence="1">PQ17</strain>
    </source>
</reference>
<dbReference type="Proteomes" id="UP000663859">
    <property type="component" value="Unassembled WGS sequence"/>
</dbReference>
<organism evidence="1 2">
    <name type="scientific">Candidatus Methylacidithermus pantelleriae</name>
    <dbReference type="NCBI Taxonomy" id="2744239"/>
    <lineage>
        <taxon>Bacteria</taxon>
        <taxon>Pseudomonadati</taxon>
        <taxon>Verrucomicrobiota</taxon>
        <taxon>Methylacidiphilae</taxon>
        <taxon>Methylacidiphilales</taxon>
        <taxon>Methylacidiphilaceae</taxon>
        <taxon>Candidatus Methylacidithermus</taxon>
    </lineage>
</organism>
<name>A0A8J2FW75_9BACT</name>
<keyword evidence="2" id="KW-1185">Reference proteome</keyword>
<protein>
    <submittedName>
        <fullName evidence="1">Ferredoxin</fullName>
    </submittedName>
</protein>
<evidence type="ECO:0000313" key="2">
    <source>
        <dbReference type="Proteomes" id="UP000663859"/>
    </source>
</evidence>
<proteinExistence type="predicted"/>
<dbReference type="Gene3D" id="3.30.70.20">
    <property type="match status" value="1"/>
</dbReference>
<gene>
    <name evidence="1" type="ORF">MPNT_230007</name>
</gene>
<dbReference type="SUPFAM" id="SSF54862">
    <property type="entry name" value="4Fe-4S ferredoxins"/>
    <property type="match status" value="1"/>
</dbReference>
<dbReference type="AlphaFoldDB" id="A0A8J2FW75"/>